<dbReference type="PANTHER" id="PTHR11467">
    <property type="entry name" value="HISTONE H1"/>
    <property type="match status" value="1"/>
</dbReference>
<dbReference type="InterPro" id="IPR036388">
    <property type="entry name" value="WH-like_DNA-bd_sf"/>
</dbReference>
<dbReference type="GO" id="GO:0003677">
    <property type="term" value="F:DNA binding"/>
    <property type="evidence" value="ECO:0007669"/>
    <property type="project" value="UniProtKB-KW"/>
</dbReference>
<keyword evidence="9" id="KW-0732">Signal</keyword>
<dbReference type="SMART" id="SM00526">
    <property type="entry name" value="H15"/>
    <property type="match status" value="1"/>
</dbReference>
<keyword evidence="3" id="KW-0007">Acetylation</keyword>
<keyword evidence="4" id="KW-0238">DNA-binding</keyword>
<dbReference type="Pfam" id="PF02178">
    <property type="entry name" value="AT_hook"/>
    <property type="match status" value="3"/>
</dbReference>
<evidence type="ECO:0000313" key="12">
    <source>
        <dbReference type="Proteomes" id="UP001627284"/>
    </source>
</evidence>
<evidence type="ECO:0000256" key="6">
    <source>
        <dbReference type="ARBA" id="ARBA00068571"/>
    </source>
</evidence>
<comment type="caution">
    <text evidence="11">The sequence shown here is derived from an EMBL/GenBank/DDBJ whole genome shotgun (WGS) entry which is preliminary data.</text>
</comment>
<evidence type="ECO:0000259" key="10">
    <source>
        <dbReference type="PROSITE" id="PS51504"/>
    </source>
</evidence>
<evidence type="ECO:0000256" key="9">
    <source>
        <dbReference type="SAM" id="SignalP"/>
    </source>
</evidence>
<feature type="chain" id="PRO_5044767393" description="HMG-Y-related protein A" evidence="9">
    <location>
        <begin position="23"/>
        <end position="194"/>
    </location>
</feature>
<dbReference type="SUPFAM" id="SSF46785">
    <property type="entry name" value="Winged helix' DNA-binding domain"/>
    <property type="match status" value="1"/>
</dbReference>
<reference evidence="11 12" key="1">
    <citation type="submission" date="2024-05" db="EMBL/GenBank/DDBJ databases">
        <title>De novo assembly of an allotetraploid wild potato.</title>
        <authorList>
            <person name="Hosaka A.J."/>
        </authorList>
    </citation>
    <scope>NUCLEOTIDE SEQUENCE [LARGE SCALE GENOMIC DNA]</scope>
    <source>
        <tissue evidence="11">Young leaves</tissue>
    </source>
</reference>
<dbReference type="Gene3D" id="1.10.10.10">
    <property type="entry name" value="Winged helix-like DNA-binding domain superfamily/Winged helix DNA-binding domain"/>
    <property type="match status" value="1"/>
</dbReference>
<dbReference type="PRINTS" id="PR00930">
    <property type="entry name" value="HIGHMOBLTYIY"/>
</dbReference>
<evidence type="ECO:0000256" key="7">
    <source>
        <dbReference type="ARBA" id="ARBA00076335"/>
    </source>
</evidence>
<dbReference type="GO" id="GO:0005730">
    <property type="term" value="C:nucleolus"/>
    <property type="evidence" value="ECO:0007669"/>
    <property type="project" value="UniProtKB-SubCell"/>
</dbReference>
<accession>A0ABD2THV9</accession>
<evidence type="ECO:0000313" key="11">
    <source>
        <dbReference type="EMBL" id="KAL3355248.1"/>
    </source>
</evidence>
<feature type="region of interest" description="Disordered" evidence="8">
    <location>
        <begin position="109"/>
        <end position="194"/>
    </location>
</feature>
<sequence length="194" mass="21458">SKLFTVLLKLTLSSLSLSPSLCGDISLFLSLQVSMATEFVNKIHPEYPQMIYEALDALQQKEGSNKSSISKYIESKYGNMNDAHSKLLTYHLDRMKQIGELIFLKNNYIKPGPDAPPKRGRGRPPKPKTTLPQGTEIAAPKPRGRPKKDPNAPPTSKKPKPTSVPSDLAPVSKTGRPRGRPRKIRPQPPQNGLE</sequence>
<dbReference type="PANTHER" id="PTHR11467:SF150">
    <property type="entry name" value="HMG-Y-RELATED PROTEIN A-LIKE"/>
    <property type="match status" value="1"/>
</dbReference>
<feature type="signal peptide" evidence="9">
    <location>
        <begin position="1"/>
        <end position="22"/>
    </location>
</feature>
<keyword evidence="5" id="KW-0539">Nucleus</keyword>
<dbReference type="PRINTS" id="PR00929">
    <property type="entry name" value="ATHOOK"/>
</dbReference>
<dbReference type="FunFam" id="1.10.10.10:FF:000537">
    <property type="entry name" value="HMG-Y-related protein A"/>
    <property type="match status" value="1"/>
</dbReference>
<dbReference type="Proteomes" id="UP001627284">
    <property type="component" value="Unassembled WGS sequence"/>
</dbReference>
<protein>
    <recommendedName>
        <fullName evidence="6">HMG-Y-related protein A</fullName>
    </recommendedName>
    <alternativeName>
        <fullName evidence="7">High mobility group A protein</fullName>
    </alternativeName>
</protein>
<evidence type="ECO:0000256" key="5">
    <source>
        <dbReference type="ARBA" id="ARBA00023242"/>
    </source>
</evidence>
<dbReference type="InterPro" id="IPR005818">
    <property type="entry name" value="Histone_H1/H5_H15"/>
</dbReference>
<evidence type="ECO:0000256" key="8">
    <source>
        <dbReference type="SAM" id="MobiDB-lite"/>
    </source>
</evidence>
<dbReference type="Pfam" id="PF00538">
    <property type="entry name" value="Linker_histone"/>
    <property type="match status" value="1"/>
</dbReference>
<dbReference type="EMBL" id="JBJKTR010000011">
    <property type="protein sequence ID" value="KAL3355248.1"/>
    <property type="molecule type" value="Genomic_DNA"/>
</dbReference>
<proteinExistence type="predicted"/>
<name>A0ABD2THV9_9SOLN</name>
<dbReference type="PROSITE" id="PS51504">
    <property type="entry name" value="H15"/>
    <property type="match status" value="1"/>
</dbReference>
<evidence type="ECO:0000256" key="3">
    <source>
        <dbReference type="ARBA" id="ARBA00022990"/>
    </source>
</evidence>
<dbReference type="InterPro" id="IPR000116">
    <property type="entry name" value="HMGA"/>
</dbReference>
<dbReference type="InterPro" id="IPR036390">
    <property type="entry name" value="WH_DNA-bd_sf"/>
</dbReference>
<evidence type="ECO:0000256" key="2">
    <source>
        <dbReference type="ARBA" id="ARBA00022737"/>
    </source>
</evidence>
<comment type="subcellular location">
    <subcellularLocation>
        <location evidence="1">Nucleus</location>
        <location evidence="1">Nucleolus</location>
    </subcellularLocation>
</comment>
<feature type="non-terminal residue" evidence="11">
    <location>
        <position position="1"/>
    </location>
</feature>
<keyword evidence="12" id="KW-1185">Reference proteome</keyword>
<evidence type="ECO:0000256" key="1">
    <source>
        <dbReference type="ARBA" id="ARBA00004604"/>
    </source>
</evidence>
<dbReference type="InterPro" id="IPR017956">
    <property type="entry name" value="AT_hook_DNA-bd_motif"/>
</dbReference>
<evidence type="ECO:0000256" key="4">
    <source>
        <dbReference type="ARBA" id="ARBA00023125"/>
    </source>
</evidence>
<keyword evidence="2" id="KW-0677">Repeat</keyword>
<feature type="domain" description="H15" evidence="10">
    <location>
        <begin position="43"/>
        <end position="113"/>
    </location>
</feature>
<feature type="compositionally biased region" description="Basic residues" evidence="8">
    <location>
        <begin position="175"/>
        <end position="185"/>
    </location>
</feature>
<organism evidence="11 12">
    <name type="scientific">Solanum stoloniferum</name>
    <dbReference type="NCBI Taxonomy" id="62892"/>
    <lineage>
        <taxon>Eukaryota</taxon>
        <taxon>Viridiplantae</taxon>
        <taxon>Streptophyta</taxon>
        <taxon>Embryophyta</taxon>
        <taxon>Tracheophyta</taxon>
        <taxon>Spermatophyta</taxon>
        <taxon>Magnoliopsida</taxon>
        <taxon>eudicotyledons</taxon>
        <taxon>Gunneridae</taxon>
        <taxon>Pentapetalae</taxon>
        <taxon>asterids</taxon>
        <taxon>lamiids</taxon>
        <taxon>Solanales</taxon>
        <taxon>Solanaceae</taxon>
        <taxon>Solanoideae</taxon>
        <taxon>Solaneae</taxon>
        <taxon>Solanum</taxon>
    </lineage>
</organism>
<gene>
    <name evidence="11" type="ORF">AABB24_019366</name>
</gene>
<dbReference type="AlphaFoldDB" id="A0ABD2THV9"/>
<dbReference type="SMART" id="SM00384">
    <property type="entry name" value="AT_hook"/>
    <property type="match status" value="3"/>
</dbReference>